<dbReference type="PANTHER" id="PTHR43772:SF2">
    <property type="entry name" value="PUTATIVE (AFU_ORTHOLOGUE AFUA_2G04480)-RELATED"/>
    <property type="match status" value="1"/>
</dbReference>
<evidence type="ECO:0000256" key="4">
    <source>
        <dbReference type="ARBA" id="ARBA00023277"/>
    </source>
</evidence>
<dbReference type="GO" id="GO:0045493">
    <property type="term" value="P:xylan catabolic process"/>
    <property type="evidence" value="ECO:0007669"/>
    <property type="project" value="UniProtKB-KW"/>
</dbReference>
<dbReference type="InterPro" id="IPR023296">
    <property type="entry name" value="Glyco_hydro_beta-prop_sf"/>
</dbReference>
<reference evidence="10 11" key="1">
    <citation type="submission" date="2015-09" db="EMBL/GenBank/DDBJ databases">
        <authorList>
            <consortium name="Pathogen Informatics"/>
        </authorList>
    </citation>
    <scope>NUCLEOTIDE SEQUENCE [LARGE SCALE GENOMIC DNA]</scope>
    <source>
        <strain evidence="10 11">2789STDY5834846</strain>
    </source>
</reference>
<feature type="site" description="Important for catalytic activity, responsible for pKa modulation of the active site Glu and correct orientation of both the proton donor and substrate" evidence="7">
    <location>
        <position position="262"/>
    </location>
</feature>
<dbReference type="Pfam" id="PF04616">
    <property type="entry name" value="Glyco_hydro_43"/>
    <property type="match status" value="1"/>
</dbReference>
<evidence type="ECO:0000313" key="11">
    <source>
        <dbReference type="Proteomes" id="UP000095606"/>
    </source>
</evidence>
<dbReference type="InterPro" id="IPR003961">
    <property type="entry name" value="FN3_dom"/>
</dbReference>
<dbReference type="PROSITE" id="PS51257">
    <property type="entry name" value="PROKAR_LIPOPROTEIN"/>
    <property type="match status" value="1"/>
</dbReference>
<feature type="domain" description="Fibronectin type-III" evidence="9">
    <location>
        <begin position="51"/>
        <end position="142"/>
    </location>
</feature>
<keyword evidence="5 8" id="KW-0326">Glycosidase</keyword>
<keyword evidence="2 10" id="KW-0858">Xylan degradation</keyword>
<sequence length="442" mass="49431">MKNTHSNLFLNVYLILGTIFFLSCGGGDDSPLNKNDQKGDDGQKNEAIIETVTDFTAKETDKANELLLEWKNPSGIVAVEISYFLEENGESPAIINVRVYGEKNSKYTLQLPEFGTYQIAAVAVDNYGKRSEKVTISATPAEKDAIDPDIIAEYKLPIADPFVLYHEGKYYAYGTRVNGFEVYISEDLKQWKRNDIKALSPENSWGTKWYWAPEVYYVKSKNLFYMFYSVEEHICVATSTSPEGPFIQREKKPIVADEKGIDTSFFIDDDGTPYLYYVRFTGGNVIWVAEMNDDLTSIKKETLTKCISATEPWEKKQGTIAEGPSLLKKGNTYYLIYSANHYESKDYAVGYATASSPKGPWTKYSGNPILRRDKEAAKSVGLVGTGHGAPFVCANGSYKYIFHAHASETSVGPRTSYISNFNISDKGVISITGETIEPVRIK</sequence>
<evidence type="ECO:0000256" key="1">
    <source>
        <dbReference type="ARBA" id="ARBA00009865"/>
    </source>
</evidence>
<protein>
    <submittedName>
        <fullName evidence="10">Endo-1,4-beta-xylanase D</fullName>
    </submittedName>
</protein>
<dbReference type="Proteomes" id="UP000095606">
    <property type="component" value="Unassembled WGS sequence"/>
</dbReference>
<dbReference type="AlphaFoldDB" id="A0A174TDI6"/>
<evidence type="ECO:0000313" key="10">
    <source>
        <dbReference type="EMBL" id="CUQ06167.1"/>
    </source>
</evidence>
<accession>A0A174TDI6</accession>
<evidence type="ECO:0000256" key="5">
    <source>
        <dbReference type="ARBA" id="ARBA00023295"/>
    </source>
</evidence>
<dbReference type="InterPro" id="IPR006710">
    <property type="entry name" value="Glyco_hydro_43"/>
</dbReference>
<name>A0A174TDI6_9BACE</name>
<evidence type="ECO:0000256" key="8">
    <source>
        <dbReference type="RuleBase" id="RU361187"/>
    </source>
</evidence>
<proteinExistence type="inferred from homology"/>
<dbReference type="InterPro" id="IPR052176">
    <property type="entry name" value="Glycosyl_Hydrlase_43_Enz"/>
</dbReference>
<evidence type="ECO:0000256" key="6">
    <source>
        <dbReference type="PIRSR" id="PIRSR606710-1"/>
    </source>
</evidence>
<dbReference type="PANTHER" id="PTHR43772">
    <property type="entry name" value="ENDO-1,4-BETA-XYLANASE"/>
    <property type="match status" value="1"/>
</dbReference>
<keyword evidence="3 8" id="KW-0378">Hydrolase</keyword>
<keyword evidence="4" id="KW-0119">Carbohydrate metabolism</keyword>
<gene>
    <name evidence="10" type="primary">xylA_2</name>
    <name evidence="10" type="ORF">ERS852461_04106</name>
</gene>
<evidence type="ECO:0000256" key="3">
    <source>
        <dbReference type="ARBA" id="ARBA00022801"/>
    </source>
</evidence>
<keyword evidence="2 10" id="KW-0624">Polysaccharide degradation</keyword>
<comment type="similarity">
    <text evidence="1 8">Belongs to the glycosyl hydrolase 43 family.</text>
</comment>
<dbReference type="EMBL" id="CZAE01000024">
    <property type="protein sequence ID" value="CUQ06167.1"/>
    <property type="molecule type" value="Genomic_DNA"/>
</dbReference>
<evidence type="ECO:0000256" key="2">
    <source>
        <dbReference type="ARBA" id="ARBA00022651"/>
    </source>
</evidence>
<organism evidence="10 11">
    <name type="scientific">Bacteroides faecis</name>
    <dbReference type="NCBI Taxonomy" id="674529"/>
    <lineage>
        <taxon>Bacteria</taxon>
        <taxon>Pseudomonadati</taxon>
        <taxon>Bacteroidota</taxon>
        <taxon>Bacteroidia</taxon>
        <taxon>Bacteroidales</taxon>
        <taxon>Bacteroidaceae</taxon>
        <taxon>Bacteroides</taxon>
    </lineage>
</organism>
<dbReference type="CDD" id="cd08991">
    <property type="entry name" value="GH43_HoAraf43-like"/>
    <property type="match status" value="1"/>
</dbReference>
<dbReference type="Gene3D" id="2.115.10.20">
    <property type="entry name" value="Glycosyl hydrolase domain, family 43"/>
    <property type="match status" value="1"/>
</dbReference>
<feature type="active site" description="Proton donor" evidence="6">
    <location>
        <position position="322"/>
    </location>
</feature>
<dbReference type="PROSITE" id="PS50853">
    <property type="entry name" value="FN3"/>
    <property type="match status" value="1"/>
</dbReference>
<evidence type="ECO:0000259" key="9">
    <source>
        <dbReference type="PROSITE" id="PS50853"/>
    </source>
</evidence>
<dbReference type="SUPFAM" id="SSF75005">
    <property type="entry name" value="Arabinanase/levansucrase/invertase"/>
    <property type="match status" value="1"/>
</dbReference>
<dbReference type="GO" id="GO:0004553">
    <property type="term" value="F:hydrolase activity, hydrolyzing O-glycosyl compounds"/>
    <property type="evidence" value="ECO:0007669"/>
    <property type="project" value="InterPro"/>
</dbReference>
<feature type="active site" description="Proton acceptor" evidence="6">
    <location>
        <position position="160"/>
    </location>
</feature>
<evidence type="ECO:0000256" key="7">
    <source>
        <dbReference type="PIRSR" id="PIRSR606710-2"/>
    </source>
</evidence>